<name>A0A645DME7_9ZZZZ</name>
<comment type="caution">
    <text evidence="2">The sequence shown here is derived from an EMBL/GenBank/DDBJ whole genome shotgun (WGS) entry which is preliminary data.</text>
</comment>
<feature type="region of interest" description="Disordered" evidence="1">
    <location>
        <begin position="42"/>
        <end position="70"/>
    </location>
</feature>
<dbReference type="AlphaFoldDB" id="A0A645DME7"/>
<accession>A0A645DME7</accession>
<sequence length="93" mass="10769">MFRRDFVQRRVITHNLLVGCSFRHIHLCVKRIHPPRHLFPAEIERERAGDRDHQHGRKNADGGQSPRVLPHAVEHAGDGHKVIRLIVQALFHA</sequence>
<proteinExistence type="predicted"/>
<gene>
    <name evidence="2" type="ORF">SDC9_137379</name>
</gene>
<feature type="compositionally biased region" description="Basic and acidic residues" evidence="1">
    <location>
        <begin position="42"/>
        <end position="53"/>
    </location>
</feature>
<protein>
    <submittedName>
        <fullName evidence="2">Uncharacterized protein</fullName>
    </submittedName>
</protein>
<dbReference type="EMBL" id="VSSQ01037539">
    <property type="protein sequence ID" value="MPM90258.1"/>
    <property type="molecule type" value="Genomic_DNA"/>
</dbReference>
<evidence type="ECO:0000256" key="1">
    <source>
        <dbReference type="SAM" id="MobiDB-lite"/>
    </source>
</evidence>
<evidence type="ECO:0000313" key="2">
    <source>
        <dbReference type="EMBL" id="MPM90258.1"/>
    </source>
</evidence>
<organism evidence="2">
    <name type="scientific">bioreactor metagenome</name>
    <dbReference type="NCBI Taxonomy" id="1076179"/>
    <lineage>
        <taxon>unclassified sequences</taxon>
        <taxon>metagenomes</taxon>
        <taxon>ecological metagenomes</taxon>
    </lineage>
</organism>
<reference evidence="2" key="1">
    <citation type="submission" date="2019-08" db="EMBL/GenBank/DDBJ databases">
        <authorList>
            <person name="Kucharzyk K."/>
            <person name="Murdoch R.W."/>
            <person name="Higgins S."/>
            <person name="Loffler F."/>
        </authorList>
    </citation>
    <scope>NUCLEOTIDE SEQUENCE</scope>
</reference>